<evidence type="ECO:0000256" key="1">
    <source>
        <dbReference type="SAM" id="MobiDB-lite"/>
    </source>
</evidence>
<protein>
    <submittedName>
        <fullName evidence="2">Uncharacterized protein</fullName>
    </submittedName>
</protein>
<keyword evidence="3" id="KW-1185">Reference proteome</keyword>
<dbReference type="EMBL" id="MU253842">
    <property type="protein sequence ID" value="KAG9245535.1"/>
    <property type="molecule type" value="Genomic_DNA"/>
</dbReference>
<dbReference type="OrthoDB" id="185373at2759"/>
<proteinExistence type="predicted"/>
<evidence type="ECO:0000313" key="3">
    <source>
        <dbReference type="Proteomes" id="UP000887226"/>
    </source>
</evidence>
<dbReference type="AlphaFoldDB" id="A0A9P8CGB3"/>
<comment type="caution">
    <text evidence="2">The sequence shown here is derived from an EMBL/GenBank/DDBJ whole genome shotgun (WGS) entry which is preliminary data.</text>
</comment>
<organism evidence="2 3">
    <name type="scientific">Calycina marina</name>
    <dbReference type="NCBI Taxonomy" id="1763456"/>
    <lineage>
        <taxon>Eukaryota</taxon>
        <taxon>Fungi</taxon>
        <taxon>Dikarya</taxon>
        <taxon>Ascomycota</taxon>
        <taxon>Pezizomycotina</taxon>
        <taxon>Leotiomycetes</taxon>
        <taxon>Helotiales</taxon>
        <taxon>Pezizellaceae</taxon>
        <taxon>Calycina</taxon>
    </lineage>
</organism>
<feature type="compositionally biased region" description="Basic and acidic residues" evidence="1">
    <location>
        <begin position="987"/>
        <end position="996"/>
    </location>
</feature>
<feature type="compositionally biased region" description="Basic residues" evidence="1">
    <location>
        <begin position="732"/>
        <end position="745"/>
    </location>
</feature>
<reference evidence="2" key="1">
    <citation type="journal article" date="2021" name="IMA Fungus">
        <title>Genomic characterization of three marine fungi, including Emericellopsis atlantica sp. nov. with signatures of a generalist lifestyle and marine biomass degradation.</title>
        <authorList>
            <person name="Hagestad O.C."/>
            <person name="Hou L."/>
            <person name="Andersen J.H."/>
            <person name="Hansen E.H."/>
            <person name="Altermark B."/>
            <person name="Li C."/>
            <person name="Kuhnert E."/>
            <person name="Cox R.J."/>
            <person name="Crous P.W."/>
            <person name="Spatafora J.W."/>
            <person name="Lail K."/>
            <person name="Amirebrahimi M."/>
            <person name="Lipzen A."/>
            <person name="Pangilinan J."/>
            <person name="Andreopoulos W."/>
            <person name="Hayes R.D."/>
            <person name="Ng V."/>
            <person name="Grigoriev I.V."/>
            <person name="Jackson S.A."/>
            <person name="Sutton T.D.S."/>
            <person name="Dobson A.D.W."/>
            <person name="Rama T."/>
        </authorList>
    </citation>
    <scope>NUCLEOTIDE SEQUENCE</scope>
    <source>
        <strain evidence="2">TRa3180A</strain>
    </source>
</reference>
<accession>A0A9P8CGB3</accession>
<feature type="compositionally biased region" description="Basic and acidic residues" evidence="1">
    <location>
        <begin position="720"/>
        <end position="731"/>
    </location>
</feature>
<name>A0A9P8CGB3_9HELO</name>
<sequence length="1082" mass="125001">MLALWSLTTKAQSSCSCHACLNTATQVARRTTTATGRRRLKVSDCFTACYSTILGSAVLLDSVVKDRRNRAWDSAIDEVKESLATDRSRNVDTATVESGDAVQVEAISNYKWRSAAVFKTERWKALDITLNGIVSYRNVAQTELPSDDKKSSQLGPSTSSLVVQRYFVKDANSAKPENLDPKVPASSQLSIANAHLRQIEAATQHQEPEIGQDITSKAEYEARLKADCGFKYRYRNPTSSFHLQQSEKMVAKLVGRLLSRARILTWPHTTKKQIAQMRQLEERIEALQNQHTQLPKYSWPDPVVVRKERGDLYGALTELKRTWTSESNVELMVGKVCYNLLICCAPPDMVIYDILLETFVRTKLPDLGQIVVDSFMSDSRFSPTSSTVRLMLVHYAVKKDLKGFEDVVRRMNAVEGNDLRLKRRLMWKNSKTNNSASSSPNRMVLRYPYIHEVYVPDMGVQDAMIKGYLMLNIIEKAVGIACNNVRQRNDINPATICEITAQSLKRHATHRQKSHFGAPHILVMMLYRISHWPTSVKFWYETADGRRAMHGLRTLSLASGFHRKSWQAWMEFAWNGLKRLMDICQTRDVVRSFAAGVSSIASDVSALLQLNIDKGCYITKAVSHQHLPEPHEHYRTLLEHITTKLAAMASQLDEIQLAIIRMARNHVCNEVKDYQSLPQHYTFSGNATVHENPIPILLANNEEKQSPSQPIYEERVKWREGQKSRRAEKRVAQKKKSVARERKRRMLERTRVQKTVTDRREVSDVHALRMRIERSQEEELLNVQKRKVKIQEKHFKQARRRVTRQRAAVQALRAYDGHIALKRQVHFRARCYSITLRKKEQLLLSHLNLWREALLRYSIKKSGKSNPSLAELNHTEIVERQAKEEEILKSLGVWDKMLLRDQLIDATKVRQQRCIENPLQRLRKSEKQISEGEVRNEVIEGRVRHIQNKTRHARPMIGIAAARKQRMEPAAHMAKARRYHGRSPPNRTEKQAQKTKQLRIEKIERELQNVESRRTRLDYMAAEIVIEPGTKAGGRKLFELRVRRNRENRIRKIQGQLYQIDRRRSRIEHLVENIEARRERAA</sequence>
<gene>
    <name evidence="2" type="ORF">BJ878DRAFT_12994</name>
</gene>
<feature type="region of interest" description="Disordered" evidence="1">
    <location>
        <begin position="977"/>
        <end position="996"/>
    </location>
</feature>
<evidence type="ECO:0000313" key="2">
    <source>
        <dbReference type="EMBL" id="KAG9245535.1"/>
    </source>
</evidence>
<feature type="region of interest" description="Disordered" evidence="1">
    <location>
        <begin position="720"/>
        <end position="745"/>
    </location>
</feature>
<dbReference type="Proteomes" id="UP000887226">
    <property type="component" value="Unassembled WGS sequence"/>
</dbReference>